<evidence type="ECO:0000313" key="2">
    <source>
        <dbReference type="EnsemblMetazoa" id="XP_030834658"/>
    </source>
</evidence>
<keyword evidence="3" id="KW-1185">Reference proteome</keyword>
<evidence type="ECO:0000313" key="3">
    <source>
        <dbReference type="Proteomes" id="UP000007110"/>
    </source>
</evidence>
<dbReference type="InterPro" id="IPR011029">
    <property type="entry name" value="DEATH-like_dom_sf"/>
</dbReference>
<dbReference type="Proteomes" id="UP000007110">
    <property type="component" value="Unassembled WGS sequence"/>
</dbReference>
<dbReference type="InterPro" id="IPR000906">
    <property type="entry name" value="ZU5_dom"/>
</dbReference>
<dbReference type="PANTHER" id="PTHR12582">
    <property type="entry name" value="NETRIN RECEPTOR UNC5"/>
    <property type="match status" value="1"/>
</dbReference>
<organism evidence="2 3">
    <name type="scientific">Strongylocentrotus purpuratus</name>
    <name type="common">Purple sea urchin</name>
    <dbReference type="NCBI Taxonomy" id="7668"/>
    <lineage>
        <taxon>Eukaryota</taxon>
        <taxon>Metazoa</taxon>
        <taxon>Echinodermata</taxon>
        <taxon>Eleutherozoa</taxon>
        <taxon>Echinozoa</taxon>
        <taxon>Echinoidea</taxon>
        <taxon>Euechinoidea</taxon>
        <taxon>Echinacea</taxon>
        <taxon>Camarodonta</taxon>
        <taxon>Echinidea</taxon>
        <taxon>Strongylocentrotidae</taxon>
        <taxon>Strongylocentrotus</taxon>
    </lineage>
</organism>
<dbReference type="SMART" id="SM00218">
    <property type="entry name" value="ZU5"/>
    <property type="match status" value="1"/>
</dbReference>
<proteinExistence type="predicted"/>
<dbReference type="InParanoid" id="A0A7M7NCG4"/>
<evidence type="ECO:0000259" key="1">
    <source>
        <dbReference type="PROSITE" id="PS51145"/>
    </source>
</evidence>
<dbReference type="GeneID" id="115921373"/>
<dbReference type="GO" id="GO:0016020">
    <property type="term" value="C:membrane"/>
    <property type="evidence" value="ECO:0007669"/>
    <property type="project" value="InterPro"/>
</dbReference>
<dbReference type="Gene3D" id="1.10.533.10">
    <property type="entry name" value="Death Domain, Fas"/>
    <property type="match status" value="1"/>
</dbReference>
<dbReference type="KEGG" id="spu:115921373"/>
<name>A0A7M7NCG4_STRPU</name>
<dbReference type="Gene3D" id="2.60.220.30">
    <property type="match status" value="1"/>
</dbReference>
<sequence length="479" mass="54164">MDVVSASYPNIQHLTINVKYQYQSDEESINSSDSLQLHHLEDLKFSNYLDHLGGELSIPAHNVKLSIPPGALEDSEKISIEVFTDLPNGINLQDNEVAASFGFRCFPSGSSFKKPLTLSIPHCAVINDNESVGMVLHFGSNDEGEIRRIPLDSNSYVIHADRIELQLDHFSWGILTMVYNWLFPATKRMLCTPFIPETLPVNQDCPTLRVRFYDQLPGLPEKILAEEESLKYKKIYPEEELIVKERSIDMSISCQSDESPSTQTKVITAKELMQHAKLSVCMTLLQRSSLVTLIITQEREITMTFSTDIKEASPLLGEVEQIITPLQSLSLREVPPICPLPGYRHEESPGALVPYVPTPETVQRSIAQQEELPYQHRLVDLNRDPDCLTDNQLVDISSKLPLDKFNPIAIKLGSTMTETENIRSTSNKAEEMYFTVLTRWKERTRAPRRQLIDVLRSVKLLGIVQSMGLEHDSSQEDSD</sequence>
<dbReference type="PANTHER" id="PTHR12582:SF41">
    <property type="entry name" value="UNC5C-LIKE PROTEIN"/>
    <property type="match status" value="1"/>
</dbReference>
<reference evidence="2" key="2">
    <citation type="submission" date="2021-01" db="UniProtKB">
        <authorList>
            <consortium name="EnsemblMetazoa"/>
        </authorList>
    </citation>
    <scope>IDENTIFICATION</scope>
</reference>
<dbReference type="GO" id="GO:0005042">
    <property type="term" value="F:netrin receptor activity"/>
    <property type="evidence" value="ECO:0007669"/>
    <property type="project" value="InterPro"/>
</dbReference>
<reference evidence="3" key="1">
    <citation type="submission" date="2015-02" db="EMBL/GenBank/DDBJ databases">
        <title>Genome sequencing for Strongylocentrotus purpuratus.</title>
        <authorList>
            <person name="Murali S."/>
            <person name="Liu Y."/>
            <person name="Vee V."/>
            <person name="English A."/>
            <person name="Wang M."/>
            <person name="Skinner E."/>
            <person name="Han Y."/>
            <person name="Muzny D.M."/>
            <person name="Worley K.C."/>
            <person name="Gibbs R.A."/>
        </authorList>
    </citation>
    <scope>NUCLEOTIDE SEQUENCE</scope>
</reference>
<dbReference type="AlphaFoldDB" id="A0A7M7NCG4"/>
<feature type="domain" description="ZU5" evidence="1">
    <location>
        <begin position="43"/>
        <end position="179"/>
    </location>
</feature>
<dbReference type="Pfam" id="PF00791">
    <property type="entry name" value="ZU5"/>
    <property type="match status" value="1"/>
</dbReference>
<dbReference type="PROSITE" id="PS51145">
    <property type="entry name" value="ZU5"/>
    <property type="match status" value="1"/>
</dbReference>
<dbReference type="EnsemblMetazoa" id="XM_030978798">
    <property type="protein sequence ID" value="XP_030834658"/>
    <property type="gene ID" value="LOC115921373"/>
</dbReference>
<protein>
    <recommendedName>
        <fullName evidence="1">ZU5 domain-containing protein</fullName>
    </recommendedName>
</protein>
<accession>A0A7M7NCG4</accession>
<dbReference type="RefSeq" id="XP_030834658.1">
    <property type="nucleotide sequence ID" value="XM_030978798.1"/>
</dbReference>
<dbReference type="InterPro" id="IPR037936">
    <property type="entry name" value="UNC5A-D"/>
</dbReference>